<dbReference type="GO" id="GO:1990130">
    <property type="term" value="C:GATOR1 complex"/>
    <property type="evidence" value="ECO:0007669"/>
    <property type="project" value="TreeGrafter"/>
</dbReference>
<keyword evidence="4" id="KW-1185">Reference proteome</keyword>
<evidence type="ECO:0000313" key="3">
    <source>
        <dbReference type="EMBL" id="KAF1812205.1"/>
    </source>
</evidence>
<dbReference type="RefSeq" id="XP_033533836.1">
    <property type="nucleotide sequence ID" value="XM_033674922.1"/>
</dbReference>
<dbReference type="PANTHER" id="PTHR12991:SF10">
    <property type="entry name" value="GATOR COMPLEX PROTEIN NPRL2"/>
    <property type="match status" value="1"/>
</dbReference>
<evidence type="ECO:0000313" key="5">
    <source>
        <dbReference type="RefSeq" id="XP_033533836.1"/>
    </source>
</evidence>
<reference evidence="3 5" key="1">
    <citation type="submission" date="2020-01" db="EMBL/GenBank/DDBJ databases">
        <authorList>
            <consortium name="DOE Joint Genome Institute"/>
            <person name="Haridas S."/>
            <person name="Albert R."/>
            <person name="Binder M."/>
            <person name="Bloem J."/>
            <person name="Labutti K."/>
            <person name="Salamov A."/>
            <person name="Andreopoulos B."/>
            <person name="Baker S.E."/>
            <person name="Barry K."/>
            <person name="Bills G."/>
            <person name="Bluhm B.H."/>
            <person name="Cannon C."/>
            <person name="Castanera R."/>
            <person name="Culley D.E."/>
            <person name="Daum C."/>
            <person name="Ezra D."/>
            <person name="Gonzalez J.B."/>
            <person name="Henrissat B."/>
            <person name="Kuo A."/>
            <person name="Liang C."/>
            <person name="Lipzen A."/>
            <person name="Lutzoni F."/>
            <person name="Magnuson J."/>
            <person name="Mondo S."/>
            <person name="Nolan M."/>
            <person name="Ohm R."/>
            <person name="Pangilinan J."/>
            <person name="Park H.-J."/>
            <person name="Ramirez L."/>
            <person name="Alfaro M."/>
            <person name="Sun H."/>
            <person name="Tritt A."/>
            <person name="Yoshinaga Y."/>
            <person name="Zwiers L.-H."/>
            <person name="Turgeon B.G."/>
            <person name="Goodwin S.B."/>
            <person name="Spatafora J.W."/>
            <person name="Crous P.W."/>
            <person name="Grigoriev I.V."/>
        </authorList>
    </citation>
    <scope>NUCLEOTIDE SEQUENCE</scope>
    <source>
        <strain evidence="3 5">CBS 781.70</strain>
    </source>
</reference>
<feature type="compositionally biased region" description="Low complexity" evidence="2">
    <location>
        <begin position="320"/>
        <end position="337"/>
    </location>
</feature>
<dbReference type="GO" id="GO:1904262">
    <property type="term" value="P:negative regulation of TORC1 signaling"/>
    <property type="evidence" value="ECO:0007669"/>
    <property type="project" value="TreeGrafter"/>
</dbReference>
<feature type="region of interest" description="Disordered" evidence="2">
    <location>
        <begin position="311"/>
        <end position="351"/>
    </location>
</feature>
<name>A0A6G1G270_9PEZI</name>
<evidence type="ECO:0000313" key="4">
    <source>
        <dbReference type="Proteomes" id="UP000504638"/>
    </source>
</evidence>
<dbReference type="GeneID" id="54415492"/>
<reference evidence="5" key="3">
    <citation type="submission" date="2025-04" db="UniProtKB">
        <authorList>
            <consortium name="RefSeq"/>
        </authorList>
    </citation>
    <scope>IDENTIFICATION</scope>
    <source>
        <strain evidence="5">CBS 781.70</strain>
    </source>
</reference>
<dbReference type="EMBL" id="ML975158">
    <property type="protein sequence ID" value="KAF1812205.1"/>
    <property type="molecule type" value="Genomic_DNA"/>
</dbReference>
<protein>
    <submittedName>
        <fullName evidence="3 5">Nitrogen permease regulator 2</fullName>
    </submittedName>
</protein>
<dbReference type="OrthoDB" id="338854at2759"/>
<dbReference type="Pfam" id="PF06218">
    <property type="entry name" value="NPR2"/>
    <property type="match status" value="1"/>
</dbReference>
<comment type="similarity">
    <text evidence="1">Belongs to the NPR2 family.</text>
</comment>
<evidence type="ECO:0000256" key="1">
    <source>
        <dbReference type="ARBA" id="ARBA00008433"/>
    </source>
</evidence>
<sequence length="514" mass="56603">MIKAVFFTRFHETKGSRVLHQVPAGAIVPFTDSPSASFINGENHPPPSPRQAPLFDFNSISEYIIPRPPFCDRPLTICINKLRIVSHPVCIDDLARYDRKIYIFNFAVVIEEDVEMSGYVSVVRKLARLFRNLEEMNGFLSKEEEVVEESDRSGLAGRRGRGKVYALCEMIMEDLNNYCECMIPIDDANTVNLKLFPPQPPPPPVPSYVVPLLTITLPHQTISTDLTLLRILPSINGINSVARIADLADVDLSLTRKAIQHLLYYGCVLLLDIFQFGATYAPTSEISSLVEDDDMVQEGINYITVPDPDSLSFPSRINSSDRLSPSRSGSDADSTAPSSPPHGQPSLFDPNGISKPLDPTMLIQLYTSLGQGKTLRTWVVEHEELLRGLDVRRLITFGIIKGFLYRVHKYVVATGASGRGEWGNGRGGRAYAQTALDAIDSRATSVVRGFATPGGTRENGHGGAAGSLGMGLPLAKYVDGTHCLDETCTELRMGEKEVMGRLREAFGEIVVIHR</sequence>
<evidence type="ECO:0000256" key="2">
    <source>
        <dbReference type="SAM" id="MobiDB-lite"/>
    </source>
</evidence>
<dbReference type="GO" id="GO:0005774">
    <property type="term" value="C:vacuolar membrane"/>
    <property type="evidence" value="ECO:0007669"/>
    <property type="project" value="TreeGrafter"/>
</dbReference>
<dbReference type="PANTHER" id="PTHR12991">
    <property type="entry name" value="NITROGEN PERMEASE REGULATOR 2/TUMOR SUPPRESSOR CANDIDATE 4"/>
    <property type="match status" value="1"/>
</dbReference>
<reference evidence="5" key="2">
    <citation type="submission" date="2020-04" db="EMBL/GenBank/DDBJ databases">
        <authorList>
            <consortium name="NCBI Genome Project"/>
        </authorList>
    </citation>
    <scope>NUCLEOTIDE SEQUENCE</scope>
    <source>
        <strain evidence="5">CBS 781.70</strain>
    </source>
</reference>
<dbReference type="Proteomes" id="UP000504638">
    <property type="component" value="Unplaced"/>
</dbReference>
<organism evidence="3">
    <name type="scientific">Eremomyces bilateralis CBS 781.70</name>
    <dbReference type="NCBI Taxonomy" id="1392243"/>
    <lineage>
        <taxon>Eukaryota</taxon>
        <taxon>Fungi</taxon>
        <taxon>Dikarya</taxon>
        <taxon>Ascomycota</taxon>
        <taxon>Pezizomycotina</taxon>
        <taxon>Dothideomycetes</taxon>
        <taxon>Dothideomycetes incertae sedis</taxon>
        <taxon>Eremomycetales</taxon>
        <taxon>Eremomycetaceae</taxon>
        <taxon>Eremomyces</taxon>
    </lineage>
</organism>
<accession>A0A6G1G270</accession>
<dbReference type="GO" id="GO:0005096">
    <property type="term" value="F:GTPase activator activity"/>
    <property type="evidence" value="ECO:0007669"/>
    <property type="project" value="TreeGrafter"/>
</dbReference>
<dbReference type="GO" id="GO:0010508">
    <property type="term" value="P:positive regulation of autophagy"/>
    <property type="evidence" value="ECO:0007669"/>
    <property type="project" value="TreeGrafter"/>
</dbReference>
<proteinExistence type="inferred from homology"/>
<gene>
    <name evidence="3 5" type="ORF">P152DRAFT_28143</name>
</gene>
<dbReference type="AlphaFoldDB" id="A0A6G1G270"/>
<dbReference type="InterPro" id="IPR009348">
    <property type="entry name" value="NPR2-like"/>
</dbReference>